<dbReference type="InterPro" id="IPR002347">
    <property type="entry name" value="SDR_fam"/>
</dbReference>
<dbReference type="Gene3D" id="3.40.50.720">
    <property type="entry name" value="NAD(P)-binding Rossmann-like Domain"/>
    <property type="match status" value="1"/>
</dbReference>
<dbReference type="Proteomes" id="UP000574769">
    <property type="component" value="Unassembled WGS sequence"/>
</dbReference>
<accession>A0A7W7AP05</accession>
<dbReference type="GO" id="GO:0016491">
    <property type="term" value="F:oxidoreductase activity"/>
    <property type="evidence" value="ECO:0007669"/>
    <property type="project" value="UniProtKB-KW"/>
</dbReference>
<dbReference type="EMBL" id="JACHNY010000012">
    <property type="protein sequence ID" value="MBB4619650.1"/>
    <property type="molecule type" value="Genomic_DNA"/>
</dbReference>
<comment type="similarity">
    <text evidence="1">Belongs to the short-chain dehydrogenases/reductases (SDR) family.</text>
</comment>
<dbReference type="PRINTS" id="PR00081">
    <property type="entry name" value="GDHRDH"/>
</dbReference>
<gene>
    <name evidence="3" type="ORF">GGQ96_003809</name>
</gene>
<sequence length="328" mass="34767">MVTEQAPIGSPFGAASTAEDVIQGIDLTGKTAIVTGGYSGIGREAVRVLLAAGAKVIVPARNLEKAKDTLAGLDDVQLEAMDLMDPASIDAFAERVLAGNDTLEILVNCAGVMANPLTRDARGFESQFFTNVLGHFQLTCALWSALVAAGNARVVFLNSANHRGKVVDFLHDPNFEHRAYDPWVAYGNSKAANILLSVAFDSIGKAEGVRTFSVHPGGIFDTGLVRHMDLAIAKAHGMIDEDGKPVIDPEKGWKTPEQGASTMIWAATSALLDGKGGVYLTNNEVGKLLAEDDDDQIGNDSVKPSVKDPVNAGRLWRLCEALTGARLD</sequence>
<keyword evidence="4" id="KW-1185">Reference proteome</keyword>
<reference evidence="3 4" key="1">
    <citation type="submission" date="2020-08" db="EMBL/GenBank/DDBJ databases">
        <title>Genomic Encyclopedia of Type Strains, Phase IV (KMG-IV): sequencing the most valuable type-strain genomes for metagenomic binning, comparative biology and taxonomic classification.</title>
        <authorList>
            <person name="Goeker M."/>
        </authorList>
    </citation>
    <scope>NUCLEOTIDE SEQUENCE [LARGE SCALE GENOMIC DNA]</scope>
    <source>
        <strain evidence="3 4">DSM 15867</strain>
    </source>
</reference>
<dbReference type="PANTHER" id="PTHR24320">
    <property type="entry name" value="RETINOL DEHYDROGENASE"/>
    <property type="match status" value="1"/>
</dbReference>
<keyword evidence="2" id="KW-0560">Oxidoreductase</keyword>
<organism evidence="3 4">
    <name type="scientific">Sphingomonas abaci</name>
    <dbReference type="NCBI Taxonomy" id="237611"/>
    <lineage>
        <taxon>Bacteria</taxon>
        <taxon>Pseudomonadati</taxon>
        <taxon>Pseudomonadota</taxon>
        <taxon>Alphaproteobacteria</taxon>
        <taxon>Sphingomonadales</taxon>
        <taxon>Sphingomonadaceae</taxon>
        <taxon>Sphingomonas</taxon>
    </lineage>
</organism>
<dbReference type="InterPro" id="IPR036291">
    <property type="entry name" value="NAD(P)-bd_dom_sf"/>
</dbReference>
<dbReference type="SUPFAM" id="SSF51735">
    <property type="entry name" value="NAD(P)-binding Rossmann-fold domains"/>
    <property type="match status" value="1"/>
</dbReference>
<evidence type="ECO:0000313" key="3">
    <source>
        <dbReference type="EMBL" id="MBB4619650.1"/>
    </source>
</evidence>
<comment type="caution">
    <text evidence="3">The sequence shown here is derived from an EMBL/GenBank/DDBJ whole genome shotgun (WGS) entry which is preliminary data.</text>
</comment>
<evidence type="ECO:0000313" key="4">
    <source>
        <dbReference type="Proteomes" id="UP000574769"/>
    </source>
</evidence>
<dbReference type="Pfam" id="PF00106">
    <property type="entry name" value="adh_short"/>
    <property type="match status" value="1"/>
</dbReference>
<dbReference type="RefSeq" id="WP_184116897.1">
    <property type="nucleotide sequence ID" value="NZ_JACHNY010000012.1"/>
</dbReference>
<dbReference type="AlphaFoldDB" id="A0A7W7AP05"/>
<proteinExistence type="inferred from homology"/>
<evidence type="ECO:0000256" key="1">
    <source>
        <dbReference type="ARBA" id="ARBA00006484"/>
    </source>
</evidence>
<name>A0A7W7AP05_9SPHN</name>
<dbReference type="PANTHER" id="PTHR24320:SF272">
    <property type="entry name" value="NAD(P)-BINDING ROSSMANN-FOLD SUPERFAMILY PROTEIN"/>
    <property type="match status" value="1"/>
</dbReference>
<protein>
    <submittedName>
        <fullName evidence="3">NAD(P)-dependent dehydrogenase (Short-subunit alcohol dehydrogenase family)</fullName>
    </submittedName>
</protein>
<evidence type="ECO:0000256" key="2">
    <source>
        <dbReference type="ARBA" id="ARBA00023002"/>
    </source>
</evidence>